<comment type="caution">
    <text evidence="10">The sequence shown here is derived from an EMBL/GenBank/DDBJ whole genome shotgun (WGS) entry which is preliminary data.</text>
</comment>
<keyword evidence="6" id="KW-0560">Oxidoreductase</keyword>
<dbReference type="Gene3D" id="3.40.50.720">
    <property type="entry name" value="NAD(P)-binding Rossmann-like Domain"/>
    <property type="match status" value="1"/>
</dbReference>
<accession>A0ABR1G7F7</accession>
<evidence type="ECO:0000256" key="5">
    <source>
        <dbReference type="ARBA" id="ARBA00022857"/>
    </source>
</evidence>
<evidence type="ECO:0000256" key="2">
    <source>
        <dbReference type="ARBA" id="ARBA00005821"/>
    </source>
</evidence>
<dbReference type="EC" id="1.3.1.33" evidence="3"/>
<dbReference type="EMBL" id="JBBJCI010000081">
    <property type="protein sequence ID" value="KAK7249240.1"/>
    <property type="molecule type" value="Genomic_DNA"/>
</dbReference>
<reference evidence="10 11" key="1">
    <citation type="submission" date="2024-03" db="EMBL/GenBank/DDBJ databases">
        <title>Aureococcus anophagefferens CCMP1851 and Kratosvirus quantuckense: Draft genome of a second virus-susceptible host strain in the model system.</title>
        <authorList>
            <person name="Chase E."/>
            <person name="Truchon A.R."/>
            <person name="Schepens W."/>
            <person name="Wilhelm S.W."/>
        </authorList>
    </citation>
    <scope>NUCLEOTIDE SEQUENCE [LARGE SCALE GENOMIC DNA]</scope>
    <source>
        <strain evidence="10 11">CCMP1851</strain>
    </source>
</reference>
<sequence>MARFLLLAATANALLAPARVATAPRTAPLFSTKSLYDKTVERKAGQEKLKVAPELESPPVDSTPEAPKVNGGIVIGTRKLVVVTGASSGLGLYGALSLAKKGGYYVILACRNTERANRIAKEAGFPKNSYTVMKLELGSYKSVENFVYNLRAFKGPRPLDRLVCNAAVYLPADPKPRFTEDGFEMTMGVNHLSHFLLIQKLLKDLKGASDPRCIIVGSITGNSNTIAGGLVYPRADLGDLSGLKAGAGAEMADGGSFFGAKAYKDSKVCNMMTVQELHRRFHDETGITFSSLYPGCIAETGLFREKRGWFRTIFPVFMKYVTGGYVSEREAGDRLAQVVDDAKCEKSGVYWSWNGNAQQVGLYDPAAKEVRGAGGSGGEIFENQYAPSTQDANTAKEMYDASMQAVGL</sequence>
<proteinExistence type="inferred from homology"/>
<evidence type="ECO:0000256" key="9">
    <source>
        <dbReference type="SAM" id="SignalP"/>
    </source>
</evidence>
<dbReference type="InterPro" id="IPR005979">
    <property type="entry name" value="Prochl_reduct"/>
</dbReference>
<name>A0ABR1G7F7_AURAN</name>
<dbReference type="NCBIfam" id="TIGR01289">
    <property type="entry name" value="LPOR"/>
    <property type="match status" value="1"/>
</dbReference>
<keyword evidence="7" id="KW-0149">Chlorophyll biosynthesis</keyword>
<gene>
    <name evidence="10" type="ORF">SO694_00046270</name>
</gene>
<evidence type="ECO:0000256" key="6">
    <source>
        <dbReference type="ARBA" id="ARBA00023002"/>
    </source>
</evidence>
<evidence type="ECO:0000256" key="4">
    <source>
        <dbReference type="ARBA" id="ARBA00022531"/>
    </source>
</evidence>
<evidence type="ECO:0000313" key="10">
    <source>
        <dbReference type="EMBL" id="KAK7249240.1"/>
    </source>
</evidence>
<evidence type="ECO:0000256" key="3">
    <source>
        <dbReference type="ARBA" id="ARBA00012006"/>
    </source>
</evidence>
<keyword evidence="9" id="KW-0732">Signal</keyword>
<keyword evidence="11" id="KW-1185">Reference proteome</keyword>
<evidence type="ECO:0000256" key="1">
    <source>
        <dbReference type="ARBA" id="ARBA00005173"/>
    </source>
</evidence>
<dbReference type="PANTHER" id="PTHR44419:SF19">
    <property type="entry name" value="PROTOCHLOROPHYLLIDE REDUCTASE A, CHLOROPLASTIC"/>
    <property type="match status" value="1"/>
</dbReference>
<evidence type="ECO:0000313" key="11">
    <source>
        <dbReference type="Proteomes" id="UP001363151"/>
    </source>
</evidence>
<dbReference type="Pfam" id="PF00106">
    <property type="entry name" value="adh_short"/>
    <property type="match status" value="1"/>
</dbReference>
<organism evidence="10 11">
    <name type="scientific">Aureococcus anophagefferens</name>
    <name type="common">Harmful bloom alga</name>
    <dbReference type="NCBI Taxonomy" id="44056"/>
    <lineage>
        <taxon>Eukaryota</taxon>
        <taxon>Sar</taxon>
        <taxon>Stramenopiles</taxon>
        <taxon>Ochrophyta</taxon>
        <taxon>Pelagophyceae</taxon>
        <taxon>Pelagomonadales</taxon>
        <taxon>Pelagomonadaceae</taxon>
        <taxon>Aureococcus</taxon>
    </lineage>
</organism>
<feature type="chain" id="PRO_5046738129" description="protochlorophyllide reductase" evidence="9">
    <location>
        <begin position="21"/>
        <end position="408"/>
    </location>
</feature>
<dbReference type="InterPro" id="IPR002347">
    <property type="entry name" value="SDR_fam"/>
</dbReference>
<feature type="region of interest" description="Disordered" evidence="8">
    <location>
        <begin position="47"/>
        <end position="68"/>
    </location>
</feature>
<evidence type="ECO:0000256" key="7">
    <source>
        <dbReference type="ARBA" id="ARBA00023171"/>
    </source>
</evidence>
<dbReference type="PANTHER" id="PTHR44419">
    <property type="entry name" value="PROTOCHLOROPHYLLIDE REDUCTASE C, CHLOROPLASTIC"/>
    <property type="match status" value="1"/>
</dbReference>
<keyword evidence="4" id="KW-0602">Photosynthesis</keyword>
<comment type="similarity">
    <text evidence="2">Belongs to the short-chain dehydrogenases/reductases (SDR) family. POR subfamily.</text>
</comment>
<dbReference type="Proteomes" id="UP001363151">
    <property type="component" value="Unassembled WGS sequence"/>
</dbReference>
<dbReference type="SUPFAM" id="SSF51735">
    <property type="entry name" value="NAD(P)-binding Rossmann-fold domains"/>
    <property type="match status" value="1"/>
</dbReference>
<dbReference type="InterPro" id="IPR036291">
    <property type="entry name" value="NAD(P)-bd_dom_sf"/>
</dbReference>
<evidence type="ECO:0000256" key="8">
    <source>
        <dbReference type="SAM" id="MobiDB-lite"/>
    </source>
</evidence>
<comment type="pathway">
    <text evidence="1">Porphyrin-containing compound metabolism; chlorophyll biosynthesis.</text>
</comment>
<protein>
    <recommendedName>
        <fullName evidence="3">protochlorophyllide reductase</fullName>
        <ecNumber evidence="3">1.3.1.33</ecNumber>
    </recommendedName>
</protein>
<feature type="signal peptide" evidence="9">
    <location>
        <begin position="1"/>
        <end position="20"/>
    </location>
</feature>
<keyword evidence="5" id="KW-0521">NADP</keyword>